<dbReference type="GO" id="GO:0004803">
    <property type="term" value="F:transposase activity"/>
    <property type="evidence" value="ECO:0007669"/>
    <property type="project" value="InterPro"/>
</dbReference>
<organism evidence="2">
    <name type="scientific">mine drainage metagenome</name>
    <dbReference type="NCBI Taxonomy" id="410659"/>
    <lineage>
        <taxon>unclassified sequences</taxon>
        <taxon>metagenomes</taxon>
        <taxon>ecological metagenomes</taxon>
    </lineage>
</organism>
<feature type="domain" description="Transposase IS4-like" evidence="1">
    <location>
        <begin position="138"/>
        <end position="215"/>
    </location>
</feature>
<reference evidence="2" key="2">
    <citation type="journal article" date="2014" name="ISME J.">
        <title>Microbial stratification in low pH oxic and suboxic macroscopic growths along an acid mine drainage.</title>
        <authorList>
            <person name="Mendez-Garcia C."/>
            <person name="Mesa V."/>
            <person name="Sprenger R.R."/>
            <person name="Richter M."/>
            <person name="Diez M.S."/>
            <person name="Solano J."/>
            <person name="Bargiela R."/>
            <person name="Golyshina O.V."/>
            <person name="Manteca A."/>
            <person name="Ramos J.L."/>
            <person name="Gallego J.R."/>
            <person name="Llorente I."/>
            <person name="Martins Dos Santos V.A."/>
            <person name="Jensen O.N."/>
            <person name="Pelaez A.I."/>
            <person name="Sanchez J."/>
            <person name="Ferrer M."/>
        </authorList>
    </citation>
    <scope>NUCLEOTIDE SEQUENCE</scope>
</reference>
<protein>
    <submittedName>
        <fullName evidence="2">Transposase IS4 family protein</fullName>
    </submittedName>
</protein>
<name>T1B0P6_9ZZZZ</name>
<gene>
    <name evidence="2" type="ORF">B2A_02365</name>
</gene>
<evidence type="ECO:0000259" key="1">
    <source>
        <dbReference type="Pfam" id="PF01609"/>
    </source>
</evidence>
<dbReference type="Pfam" id="PF01609">
    <property type="entry name" value="DDE_Tnp_1"/>
    <property type="match status" value="1"/>
</dbReference>
<dbReference type="GO" id="GO:0003677">
    <property type="term" value="F:DNA binding"/>
    <property type="evidence" value="ECO:0007669"/>
    <property type="project" value="InterPro"/>
</dbReference>
<evidence type="ECO:0000313" key="2">
    <source>
        <dbReference type="EMBL" id="EQD63402.1"/>
    </source>
</evidence>
<proteinExistence type="predicted"/>
<dbReference type="InterPro" id="IPR002559">
    <property type="entry name" value="Transposase_11"/>
</dbReference>
<comment type="caution">
    <text evidence="2">The sequence shown here is derived from an EMBL/GenBank/DDBJ whole genome shotgun (WGS) entry which is preliminary data.</text>
</comment>
<reference evidence="2" key="1">
    <citation type="submission" date="2013-08" db="EMBL/GenBank/DDBJ databases">
        <authorList>
            <person name="Mendez C."/>
            <person name="Richter M."/>
            <person name="Ferrer M."/>
            <person name="Sanchez J."/>
        </authorList>
    </citation>
    <scope>NUCLEOTIDE SEQUENCE</scope>
</reference>
<dbReference type="AlphaFoldDB" id="T1B0P6"/>
<dbReference type="EMBL" id="AUZZ01001620">
    <property type="protein sequence ID" value="EQD63402.1"/>
    <property type="molecule type" value="Genomic_DNA"/>
</dbReference>
<sequence length="220" mass="25773">MKISEIRYKIPEVFAYARIISKRYGHTRKYAKHIVALVIKQLLKLTDRELTEFMSTNEIGRLLDYKTHFTFTIFSKVRSRASRIVKELYETIVYSKMKERRIRLIAQDSTDIFAFSSNDKCAKYGHRTPSKREQRVLVDKSKTLFFGYKLHVIADAETDIPIAVEIAPANRHDKTFFHRLYGIVKGTFHVHRDLNAKFLGDAGYDATDIYQELHHDNVKP</sequence>
<accession>T1B0P6</accession>
<dbReference type="GO" id="GO:0006313">
    <property type="term" value="P:DNA transposition"/>
    <property type="evidence" value="ECO:0007669"/>
    <property type="project" value="InterPro"/>
</dbReference>
<feature type="non-terminal residue" evidence="2">
    <location>
        <position position="220"/>
    </location>
</feature>